<dbReference type="Proteomes" id="UP000244893">
    <property type="component" value="Unassembled WGS sequence"/>
</dbReference>
<proteinExistence type="inferred from homology"/>
<keyword evidence="10" id="KW-1185">Reference proteome</keyword>
<dbReference type="PANTHER" id="PTHR43386">
    <property type="entry name" value="OLIGOPEPTIDE TRANSPORT SYSTEM PERMEASE PROTEIN APPC"/>
    <property type="match status" value="1"/>
</dbReference>
<feature type="transmembrane region" description="Helical" evidence="7">
    <location>
        <begin position="40"/>
        <end position="59"/>
    </location>
</feature>
<dbReference type="InterPro" id="IPR035906">
    <property type="entry name" value="MetI-like_sf"/>
</dbReference>
<evidence type="ECO:0000313" key="10">
    <source>
        <dbReference type="Proteomes" id="UP000244893"/>
    </source>
</evidence>
<dbReference type="InterPro" id="IPR000515">
    <property type="entry name" value="MetI-like"/>
</dbReference>
<dbReference type="RefSeq" id="WP_116756588.1">
    <property type="nucleotide sequence ID" value="NZ_JBHUEX010000001.1"/>
</dbReference>
<dbReference type="CDD" id="cd06261">
    <property type="entry name" value="TM_PBP2"/>
    <property type="match status" value="1"/>
</dbReference>
<keyword evidence="6 7" id="KW-0472">Membrane</keyword>
<dbReference type="Gene3D" id="1.10.3720.10">
    <property type="entry name" value="MetI-like"/>
    <property type="match status" value="1"/>
</dbReference>
<dbReference type="SUPFAM" id="SSF161098">
    <property type="entry name" value="MetI-like"/>
    <property type="match status" value="1"/>
</dbReference>
<comment type="subcellular location">
    <subcellularLocation>
        <location evidence="1 7">Cell membrane</location>
        <topology evidence="1 7">Multi-pass membrane protein</topology>
    </subcellularLocation>
</comment>
<evidence type="ECO:0000256" key="3">
    <source>
        <dbReference type="ARBA" id="ARBA00022475"/>
    </source>
</evidence>
<dbReference type="PROSITE" id="PS50928">
    <property type="entry name" value="ABC_TM1"/>
    <property type="match status" value="1"/>
</dbReference>
<name>A0A2V1HVC0_9MICO</name>
<evidence type="ECO:0000256" key="5">
    <source>
        <dbReference type="ARBA" id="ARBA00022989"/>
    </source>
</evidence>
<feature type="transmembrane region" description="Helical" evidence="7">
    <location>
        <begin position="139"/>
        <end position="157"/>
    </location>
</feature>
<gene>
    <name evidence="9" type="ORF">DDQ50_09990</name>
</gene>
<accession>A0A2V1HVC0</accession>
<comment type="similarity">
    <text evidence="7">Belongs to the binding-protein-dependent transport system permease family.</text>
</comment>
<feature type="transmembrane region" description="Helical" evidence="7">
    <location>
        <begin position="259"/>
        <end position="282"/>
    </location>
</feature>
<keyword evidence="3" id="KW-1003">Cell membrane</keyword>
<keyword evidence="5 7" id="KW-1133">Transmembrane helix</keyword>
<feature type="transmembrane region" description="Helical" evidence="7">
    <location>
        <begin position="101"/>
        <end position="127"/>
    </location>
</feature>
<dbReference type="OrthoDB" id="9812701at2"/>
<feature type="domain" description="ABC transmembrane type-1" evidence="8">
    <location>
        <begin position="97"/>
        <end position="286"/>
    </location>
</feature>
<evidence type="ECO:0000256" key="4">
    <source>
        <dbReference type="ARBA" id="ARBA00022692"/>
    </source>
</evidence>
<dbReference type="GO" id="GO:0055085">
    <property type="term" value="P:transmembrane transport"/>
    <property type="evidence" value="ECO:0007669"/>
    <property type="project" value="InterPro"/>
</dbReference>
<dbReference type="EMBL" id="QEOP01000002">
    <property type="protein sequence ID" value="PVZ94074.1"/>
    <property type="molecule type" value="Genomic_DNA"/>
</dbReference>
<keyword evidence="2 7" id="KW-0813">Transport</keyword>
<sequence>MSRLASPSGAVDAVLTPPGRGIRGFASSFRRRRVGIPERVALVAIVIITVALPFAPLLAPYGSTAVAGAPFTPPGIDHLLGTDSQGRDVFSRVLVGLGASWFGAIAVIAFGVVLGSIIGLIAGFAGGIVDTVLMRLTDAALALPATLVALVVVAALGPSLQNTLIAVAVTWWPWYARIVRGQTRAIMTMPHVDAARLGGFSRTRIALVHVLPGSIGTVLIAASLDVGAVLLVLATLSFIGLGSPSPAAEIGSMTADGLTYLLTAPWVALAPATALFVLALLANFAGDGLRELAE</sequence>
<feature type="transmembrane region" description="Helical" evidence="7">
    <location>
        <begin position="206"/>
        <end position="239"/>
    </location>
</feature>
<keyword evidence="4 7" id="KW-0812">Transmembrane</keyword>
<protein>
    <submittedName>
        <fullName evidence="9">ABC transporter permease</fullName>
    </submittedName>
</protein>
<evidence type="ECO:0000313" key="9">
    <source>
        <dbReference type="EMBL" id="PVZ94074.1"/>
    </source>
</evidence>
<dbReference type="GO" id="GO:0005886">
    <property type="term" value="C:plasma membrane"/>
    <property type="evidence" value="ECO:0007669"/>
    <property type="project" value="UniProtKB-SubCell"/>
</dbReference>
<evidence type="ECO:0000256" key="7">
    <source>
        <dbReference type="RuleBase" id="RU363032"/>
    </source>
</evidence>
<dbReference type="PANTHER" id="PTHR43386:SF1">
    <property type="entry name" value="D,D-DIPEPTIDE TRANSPORT SYSTEM PERMEASE PROTEIN DDPC-RELATED"/>
    <property type="match status" value="1"/>
</dbReference>
<evidence type="ECO:0000256" key="1">
    <source>
        <dbReference type="ARBA" id="ARBA00004651"/>
    </source>
</evidence>
<dbReference type="Pfam" id="PF00528">
    <property type="entry name" value="BPD_transp_1"/>
    <property type="match status" value="1"/>
</dbReference>
<reference evidence="9 10" key="1">
    <citation type="submission" date="2018-05" db="EMBL/GenBank/DDBJ databases">
        <title>Amnibacterium sp. M8JJ-5, whole genome shotgun sequence.</title>
        <authorList>
            <person name="Tuo L."/>
        </authorList>
    </citation>
    <scope>NUCLEOTIDE SEQUENCE [LARGE SCALE GENOMIC DNA]</scope>
    <source>
        <strain evidence="9 10">M8JJ-5</strain>
    </source>
</reference>
<evidence type="ECO:0000259" key="8">
    <source>
        <dbReference type="PROSITE" id="PS50928"/>
    </source>
</evidence>
<evidence type="ECO:0000256" key="6">
    <source>
        <dbReference type="ARBA" id="ARBA00023136"/>
    </source>
</evidence>
<comment type="caution">
    <text evidence="9">The sequence shown here is derived from an EMBL/GenBank/DDBJ whole genome shotgun (WGS) entry which is preliminary data.</text>
</comment>
<dbReference type="AlphaFoldDB" id="A0A2V1HVC0"/>
<dbReference type="InterPro" id="IPR050366">
    <property type="entry name" value="BP-dependent_transpt_permease"/>
</dbReference>
<organism evidence="9 10">
    <name type="scientific">Amnibacterium flavum</name>
    <dbReference type="NCBI Taxonomy" id="2173173"/>
    <lineage>
        <taxon>Bacteria</taxon>
        <taxon>Bacillati</taxon>
        <taxon>Actinomycetota</taxon>
        <taxon>Actinomycetes</taxon>
        <taxon>Micrococcales</taxon>
        <taxon>Microbacteriaceae</taxon>
        <taxon>Amnibacterium</taxon>
    </lineage>
</organism>
<evidence type="ECO:0000256" key="2">
    <source>
        <dbReference type="ARBA" id="ARBA00022448"/>
    </source>
</evidence>